<feature type="region of interest" description="Disordered" evidence="1">
    <location>
        <begin position="1"/>
        <end position="31"/>
    </location>
</feature>
<keyword evidence="2" id="KW-1133">Transmembrane helix</keyword>
<dbReference type="AlphaFoldDB" id="L9VZ48"/>
<name>L9VZ48_9EURY</name>
<feature type="transmembrane region" description="Helical" evidence="2">
    <location>
        <begin position="39"/>
        <end position="64"/>
    </location>
</feature>
<dbReference type="OrthoDB" id="205729at2157"/>
<accession>L9VZ48</accession>
<evidence type="ECO:0000256" key="1">
    <source>
        <dbReference type="SAM" id="MobiDB-lite"/>
    </source>
</evidence>
<organism evidence="3 4">
    <name type="scientific">Natronorubrum tibetense GA33</name>
    <dbReference type="NCBI Taxonomy" id="1114856"/>
    <lineage>
        <taxon>Archaea</taxon>
        <taxon>Methanobacteriati</taxon>
        <taxon>Methanobacteriota</taxon>
        <taxon>Stenosarchaea group</taxon>
        <taxon>Halobacteria</taxon>
        <taxon>Halobacteriales</taxon>
        <taxon>Natrialbaceae</taxon>
        <taxon>Natronorubrum</taxon>
    </lineage>
</organism>
<gene>
    <name evidence="3" type="ORF">C496_07853</name>
</gene>
<reference evidence="3 4" key="1">
    <citation type="journal article" date="2014" name="PLoS Genet.">
        <title>Phylogenetically driven sequencing of extremely halophilic archaea reveals strategies for static and dynamic osmo-response.</title>
        <authorList>
            <person name="Becker E.A."/>
            <person name="Seitzer P.M."/>
            <person name="Tritt A."/>
            <person name="Larsen D."/>
            <person name="Krusor M."/>
            <person name="Yao A.I."/>
            <person name="Wu D."/>
            <person name="Madern D."/>
            <person name="Eisen J.A."/>
            <person name="Darling A.E."/>
            <person name="Facciotti M.T."/>
        </authorList>
    </citation>
    <scope>NUCLEOTIDE SEQUENCE [LARGE SCALE GENOMIC DNA]</scope>
    <source>
        <strain evidence="3 4">GA33</strain>
    </source>
</reference>
<keyword evidence="4" id="KW-1185">Reference proteome</keyword>
<dbReference type="PATRIC" id="fig|1114856.3.peg.1640"/>
<keyword evidence="2" id="KW-0812">Transmembrane</keyword>
<dbReference type="eggNOG" id="arCOG06260">
    <property type="taxonomic scope" value="Archaea"/>
</dbReference>
<dbReference type="EMBL" id="AOHW01000023">
    <property type="protein sequence ID" value="ELY42296.1"/>
    <property type="molecule type" value="Genomic_DNA"/>
</dbReference>
<sequence>MPGDSSTDFRTRGENATPSVPPDERSRVTDDRELDGRRVVGFVATLIAVTAAFGALLGYVLPAWTGLEEIAILEMAVPVSPVTFGLYGGVTIGVFLVTLLVVVQVITRFDENAM</sequence>
<dbReference type="Proteomes" id="UP000011599">
    <property type="component" value="Unassembled WGS sequence"/>
</dbReference>
<keyword evidence="2" id="KW-0472">Membrane</keyword>
<evidence type="ECO:0000313" key="4">
    <source>
        <dbReference type="Proteomes" id="UP000011599"/>
    </source>
</evidence>
<comment type="caution">
    <text evidence="3">The sequence shown here is derived from an EMBL/GenBank/DDBJ whole genome shotgun (WGS) entry which is preliminary data.</text>
</comment>
<evidence type="ECO:0000313" key="3">
    <source>
        <dbReference type="EMBL" id="ELY42296.1"/>
    </source>
</evidence>
<dbReference type="Pfam" id="PF24364">
    <property type="entry name" value="DUF7520"/>
    <property type="match status" value="1"/>
</dbReference>
<feature type="transmembrane region" description="Helical" evidence="2">
    <location>
        <begin position="84"/>
        <end position="106"/>
    </location>
</feature>
<dbReference type="InterPro" id="IPR055942">
    <property type="entry name" value="DUF7520"/>
</dbReference>
<proteinExistence type="predicted"/>
<evidence type="ECO:0008006" key="5">
    <source>
        <dbReference type="Google" id="ProtNLM"/>
    </source>
</evidence>
<protein>
    <recommendedName>
        <fullName evidence="5">Cox cluster protein</fullName>
    </recommendedName>
</protein>
<feature type="compositionally biased region" description="Basic and acidic residues" evidence="1">
    <location>
        <begin position="22"/>
        <end position="31"/>
    </location>
</feature>
<evidence type="ECO:0000256" key="2">
    <source>
        <dbReference type="SAM" id="Phobius"/>
    </source>
</evidence>